<dbReference type="SUPFAM" id="SSF159800">
    <property type="entry name" value="PrpR receptor domain-like"/>
    <property type="match status" value="1"/>
</dbReference>
<evidence type="ECO:0000313" key="7">
    <source>
        <dbReference type="EMBL" id="KAA5608329.1"/>
    </source>
</evidence>
<gene>
    <name evidence="7" type="ORF">F1189_29600</name>
</gene>
<dbReference type="SMART" id="SM00382">
    <property type="entry name" value="AAA"/>
    <property type="match status" value="1"/>
</dbReference>
<dbReference type="Pfam" id="PF00158">
    <property type="entry name" value="Sigma54_activat"/>
    <property type="match status" value="1"/>
</dbReference>
<evidence type="ECO:0000259" key="5">
    <source>
        <dbReference type="PROSITE" id="PS50045"/>
    </source>
</evidence>
<dbReference type="Gene3D" id="3.40.50.10660">
    <property type="entry name" value="PrpR receptor domain-like"/>
    <property type="match status" value="1"/>
</dbReference>
<evidence type="ECO:0000313" key="8">
    <source>
        <dbReference type="Proteomes" id="UP000325255"/>
    </source>
</evidence>
<evidence type="ECO:0000259" key="6">
    <source>
        <dbReference type="PROSITE" id="PS50112"/>
    </source>
</evidence>
<dbReference type="SUPFAM" id="SSF46689">
    <property type="entry name" value="Homeodomain-like"/>
    <property type="match status" value="1"/>
</dbReference>
<dbReference type="InterPro" id="IPR035965">
    <property type="entry name" value="PAS-like_dom_sf"/>
</dbReference>
<dbReference type="Pfam" id="PF06506">
    <property type="entry name" value="PrpR_N"/>
    <property type="match status" value="1"/>
</dbReference>
<organism evidence="7 8">
    <name type="scientific">Rhodovastum atsumiense</name>
    <dbReference type="NCBI Taxonomy" id="504468"/>
    <lineage>
        <taxon>Bacteria</taxon>
        <taxon>Pseudomonadati</taxon>
        <taxon>Pseudomonadota</taxon>
        <taxon>Alphaproteobacteria</taxon>
        <taxon>Acetobacterales</taxon>
        <taxon>Acetobacteraceae</taxon>
        <taxon>Rhodovastum</taxon>
    </lineage>
</organism>
<feature type="domain" description="PAS" evidence="6">
    <location>
        <begin position="227"/>
        <end position="279"/>
    </location>
</feature>
<keyword evidence="3" id="KW-0902">Two-component regulatory system</keyword>
<name>A0A5M6IKC7_9PROT</name>
<evidence type="ECO:0000256" key="3">
    <source>
        <dbReference type="ARBA" id="ARBA00023012"/>
    </source>
</evidence>
<dbReference type="Gene3D" id="1.10.10.60">
    <property type="entry name" value="Homeodomain-like"/>
    <property type="match status" value="1"/>
</dbReference>
<dbReference type="Gene3D" id="3.30.450.20">
    <property type="entry name" value="PAS domain"/>
    <property type="match status" value="1"/>
</dbReference>
<dbReference type="InterPro" id="IPR058031">
    <property type="entry name" value="AAA_lid_NorR"/>
</dbReference>
<dbReference type="InterPro" id="IPR010524">
    <property type="entry name" value="Sig_transdc_resp-reg_PrpR_N"/>
</dbReference>
<dbReference type="GO" id="GO:0005524">
    <property type="term" value="F:ATP binding"/>
    <property type="evidence" value="ECO:0007669"/>
    <property type="project" value="UniProtKB-KW"/>
</dbReference>
<dbReference type="Gene3D" id="1.10.8.60">
    <property type="match status" value="1"/>
</dbReference>
<keyword evidence="4" id="KW-0010">Activator</keyword>
<feature type="domain" description="Sigma-54 factor interaction" evidence="5">
    <location>
        <begin position="358"/>
        <end position="588"/>
    </location>
</feature>
<dbReference type="PROSITE" id="PS00676">
    <property type="entry name" value="SIGMA54_INTERACT_2"/>
    <property type="match status" value="1"/>
</dbReference>
<dbReference type="PROSITE" id="PS00675">
    <property type="entry name" value="SIGMA54_INTERACT_1"/>
    <property type="match status" value="1"/>
</dbReference>
<dbReference type="InterPro" id="IPR003593">
    <property type="entry name" value="AAA+_ATPase"/>
</dbReference>
<dbReference type="InterPro" id="IPR002078">
    <property type="entry name" value="Sigma_54_int"/>
</dbReference>
<dbReference type="PANTHER" id="PTHR32071:SF81">
    <property type="entry name" value="PROPIONATE CATABOLISM OPERON REGULATORY PROTEIN"/>
    <property type="match status" value="1"/>
</dbReference>
<protein>
    <submittedName>
        <fullName evidence="7">AAA domain-containing protein</fullName>
    </submittedName>
</protein>
<dbReference type="PROSITE" id="PS50045">
    <property type="entry name" value="SIGMA54_INTERACT_4"/>
    <property type="match status" value="1"/>
</dbReference>
<dbReference type="SUPFAM" id="SSF52540">
    <property type="entry name" value="P-loop containing nucleoside triphosphate hydrolases"/>
    <property type="match status" value="1"/>
</dbReference>
<evidence type="ECO:0000256" key="1">
    <source>
        <dbReference type="ARBA" id="ARBA00022741"/>
    </source>
</evidence>
<dbReference type="EMBL" id="VWPK01000089">
    <property type="protein sequence ID" value="KAA5608329.1"/>
    <property type="molecule type" value="Genomic_DNA"/>
</dbReference>
<dbReference type="Pfam" id="PF25601">
    <property type="entry name" value="AAA_lid_14"/>
    <property type="match status" value="1"/>
</dbReference>
<dbReference type="GO" id="GO:0000156">
    <property type="term" value="F:phosphorelay response regulator activity"/>
    <property type="evidence" value="ECO:0007669"/>
    <property type="project" value="InterPro"/>
</dbReference>
<dbReference type="SUPFAM" id="SSF55785">
    <property type="entry name" value="PYP-like sensor domain (PAS domain)"/>
    <property type="match status" value="1"/>
</dbReference>
<dbReference type="GO" id="GO:0003677">
    <property type="term" value="F:DNA binding"/>
    <property type="evidence" value="ECO:0007669"/>
    <property type="project" value="InterPro"/>
</dbReference>
<dbReference type="Gene3D" id="3.40.50.2300">
    <property type="match status" value="1"/>
</dbReference>
<comment type="caution">
    <text evidence="7">The sequence shown here is derived from an EMBL/GenBank/DDBJ whole genome shotgun (WGS) entry which is preliminary data.</text>
</comment>
<dbReference type="FunFam" id="3.40.50.300:FF:000006">
    <property type="entry name" value="DNA-binding transcriptional regulator NtrC"/>
    <property type="match status" value="1"/>
</dbReference>
<dbReference type="PROSITE" id="PS50112">
    <property type="entry name" value="PAS"/>
    <property type="match status" value="1"/>
</dbReference>
<dbReference type="InterPro" id="IPR027417">
    <property type="entry name" value="P-loop_NTPase"/>
</dbReference>
<dbReference type="GO" id="GO:0006355">
    <property type="term" value="P:regulation of DNA-templated transcription"/>
    <property type="evidence" value="ECO:0007669"/>
    <property type="project" value="InterPro"/>
</dbReference>
<reference evidence="7 8" key="1">
    <citation type="submission" date="2019-09" db="EMBL/GenBank/DDBJ databases">
        <title>Genome sequence of Rhodovastum atsumiense, a diverse member of the Acetobacteraceae family of non-sulfur purple photosynthetic bacteria.</title>
        <authorList>
            <person name="Meyer T."/>
            <person name="Kyndt J."/>
        </authorList>
    </citation>
    <scope>NUCLEOTIDE SEQUENCE [LARGE SCALE GENOMIC DNA]</scope>
    <source>
        <strain evidence="7 8">DSM 21279</strain>
    </source>
</reference>
<dbReference type="CDD" id="cd00009">
    <property type="entry name" value="AAA"/>
    <property type="match status" value="1"/>
</dbReference>
<dbReference type="InterPro" id="IPR000014">
    <property type="entry name" value="PAS"/>
</dbReference>
<dbReference type="PANTHER" id="PTHR32071">
    <property type="entry name" value="TRANSCRIPTIONAL REGULATORY PROTEIN"/>
    <property type="match status" value="1"/>
</dbReference>
<keyword evidence="8" id="KW-1185">Reference proteome</keyword>
<evidence type="ECO:0000256" key="2">
    <source>
        <dbReference type="ARBA" id="ARBA00022840"/>
    </source>
</evidence>
<dbReference type="InterPro" id="IPR009057">
    <property type="entry name" value="Homeodomain-like_sf"/>
</dbReference>
<dbReference type="Proteomes" id="UP000325255">
    <property type="component" value="Unassembled WGS sequence"/>
</dbReference>
<dbReference type="OrthoDB" id="9770562at2"/>
<accession>A0A5M6IKC7</accession>
<sequence>MAGCGGTREAPVDFANFHCLITTNKDHVAMHAQICLVAPFVQLAEIAGTVRSTCGINFDIETANLEEAVALLPRLEARHYQVLISRGRTAELLRQHSVLPVIDITISSYDILEVLADLAGQPCRVGIVGHAGIMRDCAKVAAMLGISFYCILFEQADAGEYAMLRNQVRERVAREPIDVMVGDTIPQSRFGELCGNFRLISSGPESVRQAVESAQAFLNVLQLERVTRDHLSTVLDMFEKAVFSLDRGGCITHANRTAAMVFQMNRAEMLGKPIEAVDPALAVARQTIADGIWEVGQVVETRHGRMVCYLYPINGNGASHSIVFALERVERLYTIERRVRYQEQQKSKFTATYRLDDYVTYDTAMQARLELLNRYAGTDATVLIIGESGTGKELLAQGIHNASRRAGGPFVAVNCGALPPTLLESELFGYVDGAFTGASRKGKKGLFELADKGTLFLDEIGELDKTLQTRLLRVIQERQLMRLGAEQAIPVDIRIVAATNQNLEEMVVAGTFRQDLFFRLNVLKFETLPLRMRRRDIIPSAVLLLRRHARAYKTDVVDLDAGLRQALLQYGWPGNFRQLSNIMERIAITAPDPVVRLDTVEPALSDLRRPPGKPPAQCAACEFAQDDLEAVRLRIVAKVMAEESNCKSQAARRLGIDRGTLNRWLKELDGKARH</sequence>
<dbReference type="InterPro" id="IPR025943">
    <property type="entry name" value="Sigma_54_int_dom_ATP-bd_2"/>
</dbReference>
<dbReference type="AlphaFoldDB" id="A0A5M6IKC7"/>
<dbReference type="InterPro" id="IPR025662">
    <property type="entry name" value="Sigma_54_int_dom_ATP-bd_1"/>
</dbReference>
<dbReference type="Gene3D" id="3.40.50.300">
    <property type="entry name" value="P-loop containing nucleotide triphosphate hydrolases"/>
    <property type="match status" value="1"/>
</dbReference>
<keyword evidence="1" id="KW-0547">Nucleotide-binding</keyword>
<evidence type="ECO:0000256" key="4">
    <source>
        <dbReference type="ARBA" id="ARBA00023159"/>
    </source>
</evidence>
<proteinExistence type="predicted"/>
<keyword evidence="2" id="KW-0067">ATP-binding</keyword>